<accession>A0A518HF94</accession>
<dbReference type="EMBL" id="CP036426">
    <property type="protein sequence ID" value="QDV37708.1"/>
    <property type="molecule type" value="Genomic_DNA"/>
</dbReference>
<dbReference type="EMBL" id="CP036426">
    <property type="protein sequence ID" value="QDV35638.1"/>
    <property type="molecule type" value="Genomic_DNA"/>
</dbReference>
<evidence type="ECO:0000313" key="11">
    <source>
        <dbReference type="EMBL" id="QDV39292.1"/>
    </source>
</evidence>
<geneLocation type="plasmid" evidence="13">
    <name>pelp_1</name>
</geneLocation>
<evidence type="ECO:0000313" key="12">
    <source>
        <dbReference type="EMBL" id="QDV39513.1"/>
    </source>
</evidence>
<dbReference type="KEGG" id="tpla:ElP_48390"/>
<evidence type="ECO:0000313" key="3">
    <source>
        <dbReference type="EMBL" id="QDV35638.1"/>
    </source>
</evidence>
<dbReference type="KEGG" id="tpla:ElP_56510"/>
<dbReference type="Proteomes" id="UP000317835">
    <property type="component" value="Plasmid pElP_3"/>
</dbReference>
<dbReference type="EMBL" id="CP036426">
    <property type="protein sequence ID" value="QDV37389.1"/>
    <property type="molecule type" value="Genomic_DNA"/>
</dbReference>
<dbReference type="KEGG" id="tpla:ElP_12950"/>
<dbReference type="EMBL" id="CP036426">
    <property type="protein sequence ID" value="QDV37442.1"/>
    <property type="molecule type" value="Genomic_DNA"/>
</dbReference>
<geneLocation type="plasmid" evidence="12">
    <name>pElP_3</name>
</geneLocation>
<name>A0A518HF94_9BACT</name>
<organism evidence="12 13">
    <name type="scientific">Tautonia plasticadhaerens</name>
    <dbReference type="NCBI Taxonomy" id="2527974"/>
    <lineage>
        <taxon>Bacteria</taxon>
        <taxon>Pseudomonadati</taxon>
        <taxon>Planctomycetota</taxon>
        <taxon>Planctomycetia</taxon>
        <taxon>Isosphaerales</taxon>
        <taxon>Isosphaeraceae</taxon>
        <taxon>Tautonia</taxon>
    </lineage>
</organism>
<dbReference type="EMBL" id="CP036426">
    <property type="protein sequence ID" value="QDV34627.1"/>
    <property type="molecule type" value="Genomic_DNA"/>
</dbReference>
<evidence type="ECO:0000313" key="7">
    <source>
        <dbReference type="EMBL" id="QDV37442.1"/>
    </source>
</evidence>
<dbReference type="AlphaFoldDB" id="A0A518HF94"/>
<gene>
    <name evidence="1" type="ORF">ElP_12950</name>
    <name evidence="2" type="ORF">ElP_25180</name>
    <name evidence="3" type="ORF">ElP_35420</name>
    <name evidence="4" type="ORF">ElP_47050</name>
    <name evidence="5" type="ORF">ElP_48390</name>
    <name evidence="6" type="ORF">ElP_53280</name>
    <name evidence="7" type="ORF">ElP_53810</name>
    <name evidence="8" type="ORF">ElP_56510</name>
    <name evidence="9" type="ORF">ElP_56550</name>
    <name evidence="10" type="ORF">ElP_70740</name>
    <name evidence="11" type="ORF">ElP_72560</name>
    <name evidence="12" type="ORF">ElP_74820</name>
</gene>
<dbReference type="KEGG" id="tpla:ElP_25180"/>
<dbReference type="KEGG" id="tpla:ElP_53810"/>
<dbReference type="EMBL" id="CP036427">
    <property type="protein sequence ID" value="QDV39292.1"/>
    <property type="molecule type" value="Genomic_DNA"/>
</dbReference>
<evidence type="ECO:0000313" key="5">
    <source>
        <dbReference type="EMBL" id="QDV36909.1"/>
    </source>
</evidence>
<dbReference type="Proteomes" id="UP000317835">
    <property type="component" value="Plasmid pElP_1"/>
</dbReference>
<dbReference type="EMBL" id="CP036427">
    <property type="protein sequence ID" value="QDV39110.1"/>
    <property type="molecule type" value="Genomic_DNA"/>
</dbReference>
<geneLocation type="plasmid" evidence="13">
    <name>pelp_3</name>
</geneLocation>
<evidence type="ECO:0000313" key="9">
    <source>
        <dbReference type="EMBL" id="QDV37712.1"/>
    </source>
</evidence>
<dbReference type="KEGG" id="tpla:ElP_56550"/>
<dbReference type="EMBL" id="CP036429">
    <property type="protein sequence ID" value="QDV39513.1"/>
    <property type="molecule type" value="Genomic_DNA"/>
</dbReference>
<reference evidence="12 13" key="1">
    <citation type="submission" date="2019-02" db="EMBL/GenBank/DDBJ databases">
        <title>Deep-cultivation of Planctomycetes and their phenomic and genomic characterization uncovers novel biology.</title>
        <authorList>
            <person name="Wiegand S."/>
            <person name="Jogler M."/>
            <person name="Boedeker C."/>
            <person name="Pinto D."/>
            <person name="Vollmers J."/>
            <person name="Rivas-Marin E."/>
            <person name="Kohn T."/>
            <person name="Peeters S.H."/>
            <person name="Heuer A."/>
            <person name="Rast P."/>
            <person name="Oberbeckmann S."/>
            <person name="Bunk B."/>
            <person name="Jeske O."/>
            <person name="Meyerdierks A."/>
            <person name="Storesund J.E."/>
            <person name="Kallscheuer N."/>
            <person name="Luecker S."/>
            <person name="Lage O.M."/>
            <person name="Pohl T."/>
            <person name="Merkel B.J."/>
            <person name="Hornburger P."/>
            <person name="Mueller R.-W."/>
            <person name="Bruemmer F."/>
            <person name="Labrenz M."/>
            <person name="Spormann A.M."/>
            <person name="Op den Camp H."/>
            <person name="Overmann J."/>
            <person name="Amann R."/>
            <person name="Jetten M.S.M."/>
            <person name="Mascher T."/>
            <person name="Medema M.H."/>
            <person name="Devos D.P."/>
            <person name="Kaster A.-K."/>
            <person name="Ovreas L."/>
            <person name="Rohde M."/>
            <person name="Galperin M.Y."/>
            <person name="Jogler C."/>
        </authorList>
    </citation>
    <scope>NUCLEOTIDE SEQUENCE [LARGE SCALE GENOMIC DNA]</scope>
    <source>
        <strain evidence="12 13">ElP</strain>
        <plasmid evidence="10">pElP_1</plasmid>
        <plasmid evidence="13">pelp_1</plasmid>
        <plasmid evidence="12">pElP_3</plasmid>
        <plasmid evidence="13">pelp_3</plasmid>
    </source>
</reference>
<proteinExistence type="predicted"/>
<evidence type="ECO:0000313" key="8">
    <source>
        <dbReference type="EMBL" id="QDV37708.1"/>
    </source>
</evidence>
<dbReference type="EMBL" id="CP036426">
    <property type="protein sequence ID" value="QDV36776.1"/>
    <property type="molecule type" value="Genomic_DNA"/>
</dbReference>
<dbReference type="Proteomes" id="UP000317835">
    <property type="component" value="Chromosome"/>
</dbReference>
<geneLocation type="plasmid" evidence="10">
    <name>pElP_1</name>
</geneLocation>
<evidence type="ECO:0000313" key="1">
    <source>
        <dbReference type="EMBL" id="QDV33424.1"/>
    </source>
</evidence>
<evidence type="ECO:0000313" key="2">
    <source>
        <dbReference type="EMBL" id="QDV34627.1"/>
    </source>
</evidence>
<dbReference type="KEGG" id="tpla:ElP_35420"/>
<sequence length="39" mass="4486">MITVPAIRRALQRLLAPVSRPDCAHCRPWLTRSKTKLTE</sequence>
<dbReference type="KEGG" id="tpla:ElP_53280"/>
<dbReference type="EMBL" id="CP036426">
    <property type="protein sequence ID" value="QDV36909.1"/>
    <property type="molecule type" value="Genomic_DNA"/>
</dbReference>
<dbReference type="KEGG" id="tpla:ElP_47050"/>
<keyword evidence="12" id="KW-0614">Plasmid</keyword>
<dbReference type="EMBL" id="CP036426">
    <property type="protein sequence ID" value="QDV33424.1"/>
    <property type="molecule type" value="Genomic_DNA"/>
</dbReference>
<evidence type="ECO:0000313" key="13">
    <source>
        <dbReference type="Proteomes" id="UP000317835"/>
    </source>
</evidence>
<dbReference type="KEGG" id="tpla:ElP_70740"/>
<evidence type="ECO:0000313" key="6">
    <source>
        <dbReference type="EMBL" id="QDV37389.1"/>
    </source>
</evidence>
<evidence type="ECO:0000313" key="4">
    <source>
        <dbReference type="EMBL" id="QDV36776.1"/>
    </source>
</evidence>
<evidence type="ECO:0000313" key="10">
    <source>
        <dbReference type="EMBL" id="QDV39110.1"/>
    </source>
</evidence>
<dbReference type="KEGG" id="tpla:ElP_74820"/>
<protein>
    <submittedName>
        <fullName evidence="12">Uncharacterized protein</fullName>
    </submittedName>
</protein>
<dbReference type="KEGG" id="tpla:ElP_72560"/>
<keyword evidence="13" id="KW-1185">Reference proteome</keyword>
<dbReference type="EMBL" id="CP036426">
    <property type="protein sequence ID" value="QDV37712.1"/>
    <property type="molecule type" value="Genomic_DNA"/>
</dbReference>